<dbReference type="RefSeq" id="WP_170224902.1">
    <property type="nucleotide sequence ID" value="NZ_BAAAWK010000001.1"/>
</dbReference>
<feature type="compositionally biased region" description="Low complexity" evidence="6">
    <location>
        <begin position="324"/>
        <end position="371"/>
    </location>
</feature>
<dbReference type="InterPro" id="IPR019931">
    <property type="entry name" value="LPXTG_anchor"/>
</dbReference>
<dbReference type="InterPro" id="IPR008966">
    <property type="entry name" value="Adhesion_dom_sf"/>
</dbReference>
<keyword evidence="7" id="KW-0812">Transmembrane</keyword>
<dbReference type="InterPro" id="IPR011252">
    <property type="entry name" value="Fibrogen-bd_dom1"/>
</dbReference>
<evidence type="ECO:0000256" key="7">
    <source>
        <dbReference type="SAM" id="Phobius"/>
    </source>
</evidence>
<evidence type="ECO:0000256" key="8">
    <source>
        <dbReference type="SAM" id="SignalP"/>
    </source>
</evidence>
<reference evidence="10 11" key="1">
    <citation type="submission" date="2019-06" db="EMBL/GenBank/DDBJ databases">
        <title>Whole genome shotgun sequence of Paenarthrobacter aurescens NBRC 12136.</title>
        <authorList>
            <person name="Hosoyama A."/>
            <person name="Uohara A."/>
            <person name="Ohji S."/>
            <person name="Ichikawa N."/>
        </authorList>
    </citation>
    <scope>NUCLEOTIDE SEQUENCE [LARGE SCALE GENOMIC DNA]</scope>
    <source>
        <strain evidence="10 11">NBRC 12136</strain>
    </source>
</reference>
<evidence type="ECO:0000256" key="3">
    <source>
        <dbReference type="ARBA" id="ARBA00022525"/>
    </source>
</evidence>
<name>A0A4Y3NER6_PAEAU</name>
<dbReference type="Proteomes" id="UP000317715">
    <property type="component" value="Unassembled WGS sequence"/>
</dbReference>
<feature type="compositionally biased region" description="Polar residues" evidence="6">
    <location>
        <begin position="309"/>
        <end position="322"/>
    </location>
</feature>
<comment type="subcellular location">
    <subcellularLocation>
        <location evidence="1">Secreted</location>
        <location evidence="1">Cell wall</location>
        <topology evidence="1">Peptidoglycan-anchor</topology>
    </subcellularLocation>
</comment>
<feature type="compositionally biased region" description="Polar residues" evidence="6">
    <location>
        <begin position="375"/>
        <end position="390"/>
    </location>
</feature>
<keyword evidence="11" id="KW-1185">Reference proteome</keyword>
<sequence length="434" mass="45233">MNNQIHLRTMSMVTALLAAVMAVLGLGLSALPASAEEIQDAEITLNTSSVVTKQWDQVDLSCTWSVPDNSQPGDTFTLQLPAELRWFGASTFDLKNPDGQTVASAAATDAGLVVFTLTDFVASHPLNVGGTCSFATQYSVDPDTGGTQDLSFVFGETVLRIPVNIEPCTENCLPEVPTSAGKSMWWADPAQTELQSIIYMPPMPSESNDVVVTDVPAPGMVIDCSRVTPRVGMVRGVAGNIVEPFDDEQYPATIDCTPQSLTVSWTGLPKGENVELFVMTTVSDDSRDAYENSGTVTISGEEIPVGAQTRRSSASGTGQGTAIPTPTATPTPSTTATPTPSPSSASATPTPEPTTSSPVVVVPPTETTPPAQVNVPIQPNEPVQATTPSPVGTPGQLAETGANGQAFLFLAGALLAVGSALALMGARRYRRGSH</sequence>
<dbReference type="InterPro" id="IPR041171">
    <property type="entry name" value="SDR_Ig"/>
</dbReference>
<keyword evidence="7" id="KW-1133">Transmembrane helix</keyword>
<evidence type="ECO:0000313" key="11">
    <source>
        <dbReference type="Proteomes" id="UP000317715"/>
    </source>
</evidence>
<dbReference type="SUPFAM" id="SSF49401">
    <property type="entry name" value="Bacterial adhesins"/>
    <property type="match status" value="1"/>
</dbReference>
<evidence type="ECO:0000256" key="4">
    <source>
        <dbReference type="ARBA" id="ARBA00022729"/>
    </source>
</evidence>
<dbReference type="PROSITE" id="PS50847">
    <property type="entry name" value="GRAM_POS_ANCHORING"/>
    <property type="match status" value="1"/>
</dbReference>
<evidence type="ECO:0000256" key="2">
    <source>
        <dbReference type="ARBA" id="ARBA00022512"/>
    </source>
</evidence>
<keyword evidence="5" id="KW-0572">Peptidoglycan-anchor</keyword>
<dbReference type="Gene3D" id="2.60.40.1280">
    <property type="match status" value="1"/>
</dbReference>
<dbReference type="EMBL" id="BJMD01000009">
    <property type="protein sequence ID" value="GEB18915.1"/>
    <property type="molecule type" value="Genomic_DNA"/>
</dbReference>
<feature type="domain" description="Gram-positive cocci surface proteins LPxTG" evidence="9">
    <location>
        <begin position="397"/>
        <end position="434"/>
    </location>
</feature>
<organism evidence="10 11">
    <name type="scientific">Paenarthrobacter aurescens</name>
    <name type="common">Arthrobacter aurescens</name>
    <dbReference type="NCBI Taxonomy" id="43663"/>
    <lineage>
        <taxon>Bacteria</taxon>
        <taxon>Bacillati</taxon>
        <taxon>Actinomycetota</taxon>
        <taxon>Actinomycetes</taxon>
        <taxon>Micrococcales</taxon>
        <taxon>Micrococcaceae</taxon>
        <taxon>Paenarthrobacter</taxon>
    </lineage>
</organism>
<evidence type="ECO:0000256" key="6">
    <source>
        <dbReference type="SAM" id="MobiDB-lite"/>
    </source>
</evidence>
<feature type="chain" id="PRO_5021272988" description="Gram-positive cocci surface proteins LPxTG domain-containing protein" evidence="8">
    <location>
        <begin position="36"/>
        <end position="434"/>
    </location>
</feature>
<feature type="transmembrane region" description="Helical" evidence="7">
    <location>
        <begin position="406"/>
        <end position="426"/>
    </location>
</feature>
<dbReference type="Pfam" id="PF17961">
    <property type="entry name" value="Big_8"/>
    <property type="match status" value="1"/>
</dbReference>
<proteinExistence type="predicted"/>
<evidence type="ECO:0000313" key="10">
    <source>
        <dbReference type="EMBL" id="GEB18915.1"/>
    </source>
</evidence>
<feature type="signal peptide" evidence="8">
    <location>
        <begin position="1"/>
        <end position="35"/>
    </location>
</feature>
<keyword evidence="3" id="KW-0964">Secreted</keyword>
<gene>
    <name evidence="10" type="ORF">AAU01_16700</name>
</gene>
<keyword evidence="4 8" id="KW-0732">Signal</keyword>
<feature type="region of interest" description="Disordered" evidence="6">
    <location>
        <begin position="287"/>
        <end position="398"/>
    </location>
</feature>
<comment type="caution">
    <text evidence="10">The sequence shown here is derived from an EMBL/GenBank/DDBJ whole genome shotgun (WGS) entry which is preliminary data.</text>
</comment>
<dbReference type="AlphaFoldDB" id="A0A4Y3NER6"/>
<dbReference type="GeneID" id="97299743"/>
<keyword evidence="7" id="KW-0472">Membrane</keyword>
<evidence type="ECO:0000256" key="5">
    <source>
        <dbReference type="ARBA" id="ARBA00023088"/>
    </source>
</evidence>
<evidence type="ECO:0000256" key="1">
    <source>
        <dbReference type="ARBA" id="ARBA00004168"/>
    </source>
</evidence>
<dbReference type="GO" id="GO:0007155">
    <property type="term" value="P:cell adhesion"/>
    <property type="evidence" value="ECO:0007669"/>
    <property type="project" value="InterPro"/>
</dbReference>
<keyword evidence="2" id="KW-0134">Cell wall</keyword>
<accession>A0A4Y3NER6</accession>
<evidence type="ECO:0000259" key="9">
    <source>
        <dbReference type="PROSITE" id="PS50847"/>
    </source>
</evidence>
<protein>
    <recommendedName>
        <fullName evidence="9">Gram-positive cocci surface proteins LPxTG domain-containing protein</fullName>
    </recommendedName>
</protein>